<keyword evidence="5" id="KW-0539">Nucleus</keyword>
<dbReference type="FunCoup" id="A0A1Y2BF60">
    <property type="interactions" value="415"/>
</dbReference>
<protein>
    <submittedName>
        <fullName evidence="6">Translin</fullName>
    </submittedName>
</protein>
<evidence type="ECO:0000256" key="4">
    <source>
        <dbReference type="ARBA" id="ARBA00022490"/>
    </source>
</evidence>
<evidence type="ECO:0000256" key="3">
    <source>
        <dbReference type="ARBA" id="ARBA00005902"/>
    </source>
</evidence>
<dbReference type="Pfam" id="PF01997">
    <property type="entry name" value="Translin"/>
    <property type="match status" value="1"/>
</dbReference>
<accession>A0A1Y2BF60</accession>
<dbReference type="Gene3D" id="1.20.58.190">
    <property type="entry name" value="Translin, domain 1"/>
    <property type="match status" value="1"/>
</dbReference>
<evidence type="ECO:0000313" key="7">
    <source>
        <dbReference type="Proteomes" id="UP000193986"/>
    </source>
</evidence>
<dbReference type="EMBL" id="MCFC01000007">
    <property type="protein sequence ID" value="ORY33107.1"/>
    <property type="molecule type" value="Genomic_DNA"/>
</dbReference>
<gene>
    <name evidence="6" type="ORF">BCR39DRAFT_521278</name>
</gene>
<dbReference type="GO" id="GO:0005737">
    <property type="term" value="C:cytoplasm"/>
    <property type="evidence" value="ECO:0007669"/>
    <property type="project" value="UniProtKB-SubCell"/>
</dbReference>
<dbReference type="GO" id="GO:0005634">
    <property type="term" value="C:nucleus"/>
    <property type="evidence" value="ECO:0007669"/>
    <property type="project" value="UniProtKB-SubCell"/>
</dbReference>
<keyword evidence="7" id="KW-1185">Reference proteome</keyword>
<dbReference type="SUPFAM" id="SSF74784">
    <property type="entry name" value="Translin"/>
    <property type="match status" value="1"/>
</dbReference>
<sequence length="270" mass="30866">MTEVLMPESSSAPSSRREQLATTFEGYRSELDADNERRERLIILSRSTTQLSKKLIFHLHRGATLTSLEARSKNLQEARNKVAEIKINFGKIYDEIRGGINVESYWRWARQVSPGLEEYIEAISFLYYLEHASLIPLSEIQSELSDPTTGQPYVVVTPEDYVLGMSDLTGELMRYATNSLSTGDHEIPLAVCDFVRTVKTYFDGISPAMLYKLSKKQEETTRSLEKIEKVCYALRLRLVEYADRPEILRQMAKRALEDARDREGEGDKPA</sequence>
<organism evidence="6 7">
    <name type="scientific">Naematelia encephala</name>
    <dbReference type="NCBI Taxonomy" id="71784"/>
    <lineage>
        <taxon>Eukaryota</taxon>
        <taxon>Fungi</taxon>
        <taxon>Dikarya</taxon>
        <taxon>Basidiomycota</taxon>
        <taxon>Agaricomycotina</taxon>
        <taxon>Tremellomycetes</taxon>
        <taxon>Tremellales</taxon>
        <taxon>Naemateliaceae</taxon>
        <taxon>Naematelia</taxon>
    </lineage>
</organism>
<evidence type="ECO:0000256" key="1">
    <source>
        <dbReference type="ARBA" id="ARBA00004123"/>
    </source>
</evidence>
<dbReference type="InterPro" id="IPR016068">
    <property type="entry name" value="Translin_N"/>
</dbReference>
<evidence type="ECO:0000313" key="6">
    <source>
        <dbReference type="EMBL" id="ORY33107.1"/>
    </source>
</evidence>
<proteinExistence type="inferred from homology"/>
<comment type="similarity">
    <text evidence="3">Belongs to the translin family.</text>
</comment>
<keyword evidence="4" id="KW-0963">Cytoplasm</keyword>
<dbReference type="OrthoDB" id="31005at2759"/>
<dbReference type="InterPro" id="IPR036081">
    <property type="entry name" value="Translin_sf"/>
</dbReference>
<reference evidence="6 7" key="1">
    <citation type="submission" date="2016-07" db="EMBL/GenBank/DDBJ databases">
        <title>Pervasive Adenine N6-methylation of Active Genes in Fungi.</title>
        <authorList>
            <consortium name="DOE Joint Genome Institute"/>
            <person name="Mondo S.J."/>
            <person name="Dannebaum R.O."/>
            <person name="Kuo R.C."/>
            <person name="Labutti K."/>
            <person name="Haridas S."/>
            <person name="Kuo A."/>
            <person name="Salamov A."/>
            <person name="Ahrendt S.R."/>
            <person name="Lipzen A."/>
            <person name="Sullivan W."/>
            <person name="Andreopoulos W.B."/>
            <person name="Clum A."/>
            <person name="Lindquist E."/>
            <person name="Daum C."/>
            <person name="Ramamoorthy G.K."/>
            <person name="Gryganskyi A."/>
            <person name="Culley D."/>
            <person name="Magnuson J.K."/>
            <person name="James T.Y."/>
            <person name="O'Malley M.A."/>
            <person name="Stajich J.E."/>
            <person name="Spatafora J.W."/>
            <person name="Visel A."/>
            <person name="Grigoriev I.V."/>
        </authorList>
    </citation>
    <scope>NUCLEOTIDE SEQUENCE [LARGE SCALE GENOMIC DNA]</scope>
    <source>
        <strain evidence="6 7">68-887.2</strain>
    </source>
</reference>
<dbReference type="STRING" id="71784.A0A1Y2BF60"/>
<evidence type="ECO:0000256" key="5">
    <source>
        <dbReference type="ARBA" id="ARBA00023242"/>
    </source>
</evidence>
<dbReference type="CDD" id="cd14820">
    <property type="entry name" value="TRAX"/>
    <property type="match status" value="1"/>
</dbReference>
<dbReference type="FunFam" id="1.20.58.200:FF:000001">
    <property type="entry name" value="Translin-associated factor X"/>
    <property type="match status" value="1"/>
</dbReference>
<dbReference type="InterPro" id="IPR002848">
    <property type="entry name" value="Translin_fam"/>
</dbReference>
<evidence type="ECO:0000256" key="2">
    <source>
        <dbReference type="ARBA" id="ARBA00004496"/>
    </source>
</evidence>
<dbReference type="Proteomes" id="UP000193986">
    <property type="component" value="Unassembled WGS sequence"/>
</dbReference>
<dbReference type="PANTHER" id="PTHR10741">
    <property type="entry name" value="TRANSLIN AND TRANSLIN ASSOCIATED PROTEIN X"/>
    <property type="match status" value="1"/>
</dbReference>
<dbReference type="InParanoid" id="A0A1Y2BF60"/>
<comment type="caution">
    <text evidence="6">The sequence shown here is derived from an EMBL/GenBank/DDBJ whole genome shotgun (WGS) entry which is preliminary data.</text>
</comment>
<dbReference type="Gene3D" id="1.20.58.200">
    <property type="entry name" value="Translin, domain 2"/>
    <property type="match status" value="1"/>
</dbReference>
<dbReference type="GO" id="GO:0043565">
    <property type="term" value="F:sequence-specific DNA binding"/>
    <property type="evidence" value="ECO:0007669"/>
    <property type="project" value="InterPro"/>
</dbReference>
<comment type="subcellular location">
    <subcellularLocation>
        <location evidence="2">Cytoplasm</location>
    </subcellularLocation>
    <subcellularLocation>
        <location evidence="1">Nucleus</location>
    </subcellularLocation>
</comment>
<dbReference type="InterPro" id="IPR016069">
    <property type="entry name" value="Translin_C"/>
</dbReference>
<name>A0A1Y2BF60_9TREE</name>
<dbReference type="AlphaFoldDB" id="A0A1Y2BF60"/>